<accession>A0A5M8PKP3</accession>
<evidence type="ECO:0008006" key="4">
    <source>
        <dbReference type="Google" id="ProtNLM"/>
    </source>
</evidence>
<protein>
    <recommendedName>
        <fullName evidence="4">RmlC-like jelly roll fold</fullName>
    </recommendedName>
</protein>
<name>A0A5M8PKP3_9LECA</name>
<dbReference type="OrthoDB" id="3223416at2759"/>
<comment type="caution">
    <text evidence="2">The sequence shown here is derived from an EMBL/GenBank/DDBJ whole genome shotgun (WGS) entry which is preliminary data.</text>
</comment>
<keyword evidence="1" id="KW-0732">Signal</keyword>
<evidence type="ECO:0000313" key="2">
    <source>
        <dbReference type="EMBL" id="KAA6409620.1"/>
    </source>
</evidence>
<dbReference type="AlphaFoldDB" id="A0A5M8PKP3"/>
<evidence type="ECO:0000256" key="1">
    <source>
        <dbReference type="SAM" id="SignalP"/>
    </source>
</evidence>
<feature type="chain" id="PRO_5024460133" description="RmlC-like jelly roll fold" evidence="1">
    <location>
        <begin position="29"/>
        <end position="181"/>
    </location>
</feature>
<dbReference type="Proteomes" id="UP000324767">
    <property type="component" value="Unassembled WGS sequence"/>
</dbReference>
<feature type="signal peptide" evidence="1">
    <location>
        <begin position="1"/>
        <end position="28"/>
    </location>
</feature>
<gene>
    <name evidence="2" type="ORF">FRX48_06232</name>
</gene>
<dbReference type="EMBL" id="VXIT01000010">
    <property type="protein sequence ID" value="KAA6409620.1"/>
    <property type="molecule type" value="Genomic_DNA"/>
</dbReference>
<sequence>MPPSTMTIDSLTFLIAFLLLLPSVSVSATRHLNLTTTAAANSKSTLECWQLSNPFTTSDQPGTIGSMTTHLGSLANATYSIIPAGTDSGAHNPPAVQFVIFLSGAADVTIPGSKQATRISAGENGLFFAADTAAMSMTGHVTAFTEETILLQIPTAGGLVPDHEVLYPGACKGAELVDLHG</sequence>
<reference evidence="2 3" key="1">
    <citation type="submission" date="2019-09" db="EMBL/GenBank/DDBJ databases">
        <title>The hologenome of the rock-dwelling lichen Lasallia pustulata.</title>
        <authorList>
            <person name="Greshake Tzovaras B."/>
            <person name="Segers F."/>
            <person name="Bicker A."/>
            <person name="Dal Grande F."/>
            <person name="Otte J."/>
            <person name="Hankeln T."/>
            <person name="Schmitt I."/>
            <person name="Ebersberger I."/>
        </authorList>
    </citation>
    <scope>NUCLEOTIDE SEQUENCE [LARGE SCALE GENOMIC DNA]</scope>
    <source>
        <strain evidence="2">A1-1</strain>
    </source>
</reference>
<proteinExistence type="predicted"/>
<evidence type="ECO:0000313" key="3">
    <source>
        <dbReference type="Proteomes" id="UP000324767"/>
    </source>
</evidence>
<organism evidence="2 3">
    <name type="scientific">Lasallia pustulata</name>
    <dbReference type="NCBI Taxonomy" id="136370"/>
    <lineage>
        <taxon>Eukaryota</taxon>
        <taxon>Fungi</taxon>
        <taxon>Dikarya</taxon>
        <taxon>Ascomycota</taxon>
        <taxon>Pezizomycotina</taxon>
        <taxon>Lecanoromycetes</taxon>
        <taxon>OSLEUM clade</taxon>
        <taxon>Umbilicariomycetidae</taxon>
        <taxon>Umbilicariales</taxon>
        <taxon>Umbilicariaceae</taxon>
        <taxon>Lasallia</taxon>
    </lineage>
</organism>